<reference evidence="1 2" key="1">
    <citation type="submission" date="2019-06" db="EMBL/GenBank/DDBJ databases">
        <title>Draft genomes of female and male turbot (Scophthalmus maximus).</title>
        <authorList>
            <person name="Xu H."/>
            <person name="Xu X.-W."/>
            <person name="Shao C."/>
            <person name="Chen S."/>
        </authorList>
    </citation>
    <scope>NUCLEOTIDE SEQUENCE [LARGE SCALE GENOMIC DNA]</scope>
    <source>
        <strain evidence="1">Ysfricsl-2016a</strain>
        <tissue evidence="1">Blood</tissue>
    </source>
</reference>
<proteinExistence type="predicted"/>
<evidence type="ECO:0000313" key="1">
    <source>
        <dbReference type="EMBL" id="KAF0026763.1"/>
    </source>
</evidence>
<organism evidence="1 2">
    <name type="scientific">Scophthalmus maximus</name>
    <name type="common">Turbot</name>
    <name type="synonym">Psetta maxima</name>
    <dbReference type="NCBI Taxonomy" id="52904"/>
    <lineage>
        <taxon>Eukaryota</taxon>
        <taxon>Metazoa</taxon>
        <taxon>Chordata</taxon>
        <taxon>Craniata</taxon>
        <taxon>Vertebrata</taxon>
        <taxon>Euteleostomi</taxon>
        <taxon>Actinopterygii</taxon>
        <taxon>Neopterygii</taxon>
        <taxon>Teleostei</taxon>
        <taxon>Neoteleostei</taxon>
        <taxon>Acanthomorphata</taxon>
        <taxon>Carangaria</taxon>
        <taxon>Pleuronectiformes</taxon>
        <taxon>Pleuronectoidei</taxon>
        <taxon>Scophthalmidae</taxon>
        <taxon>Scophthalmus</taxon>
    </lineage>
</organism>
<comment type="caution">
    <text evidence="1">The sequence shown here is derived from an EMBL/GenBank/DDBJ whole genome shotgun (WGS) entry which is preliminary data.</text>
</comment>
<protein>
    <submittedName>
        <fullName evidence="1">Uncharacterized protein</fullName>
    </submittedName>
</protein>
<name>A0A6A4RXD5_SCOMX</name>
<gene>
    <name evidence="1" type="ORF">F2P81_021500</name>
</gene>
<accession>A0A6A4RXD5</accession>
<sequence>MGTEVSPYQTGMRPKRFSGMCRFRSRVYSSGVYCSKKKYESLCLRPRPRLLLLLLLLARTHKNDLCDRHRRKQKLLNSEVQVVGAHLARMEL</sequence>
<evidence type="ECO:0000313" key="2">
    <source>
        <dbReference type="Proteomes" id="UP000438429"/>
    </source>
</evidence>
<dbReference type="EMBL" id="VEVO01000019">
    <property type="protein sequence ID" value="KAF0026763.1"/>
    <property type="molecule type" value="Genomic_DNA"/>
</dbReference>
<dbReference type="Proteomes" id="UP000438429">
    <property type="component" value="Unassembled WGS sequence"/>
</dbReference>
<dbReference type="AlphaFoldDB" id="A0A6A4RXD5"/>